<dbReference type="InterPro" id="IPR001405">
    <property type="entry name" value="UPF0758"/>
</dbReference>
<evidence type="ECO:0000313" key="7">
    <source>
        <dbReference type="EMBL" id="MCI2229936.1"/>
    </source>
</evidence>
<dbReference type="Proteomes" id="UP001139369">
    <property type="component" value="Unassembled WGS sequence"/>
</dbReference>
<keyword evidence="8" id="KW-1185">Reference proteome</keyword>
<evidence type="ECO:0000256" key="5">
    <source>
        <dbReference type="ARBA" id="ARBA00023049"/>
    </source>
</evidence>
<keyword evidence="3" id="KW-0378">Hydrolase</keyword>
<dbReference type="RefSeq" id="WP_242179047.1">
    <property type="nucleotide sequence ID" value="NZ_JAKQYM010000009.1"/>
</dbReference>
<keyword evidence="2" id="KW-0479">Metal-binding</keyword>
<reference evidence="7" key="1">
    <citation type="submission" date="2022-02" db="EMBL/GenBank/DDBJ databases">
        <title>Polaribacter sp. MSW13, isolated from seawater.</title>
        <authorList>
            <person name="Kristyanto S."/>
            <person name="Jung J."/>
            <person name="Jeon C.O."/>
        </authorList>
    </citation>
    <scope>NUCLEOTIDE SEQUENCE</scope>
    <source>
        <strain evidence="7">MSW13</strain>
    </source>
</reference>
<evidence type="ECO:0000259" key="6">
    <source>
        <dbReference type="PROSITE" id="PS50249"/>
    </source>
</evidence>
<evidence type="ECO:0000256" key="1">
    <source>
        <dbReference type="ARBA" id="ARBA00022670"/>
    </source>
</evidence>
<comment type="caution">
    <text evidence="7">The sequence shown here is derived from an EMBL/GenBank/DDBJ whole genome shotgun (WGS) entry which is preliminary data.</text>
</comment>
<dbReference type="Gene3D" id="3.40.140.10">
    <property type="entry name" value="Cytidine Deaminase, domain 2"/>
    <property type="match status" value="1"/>
</dbReference>
<dbReference type="GO" id="GO:0008237">
    <property type="term" value="F:metallopeptidase activity"/>
    <property type="evidence" value="ECO:0007669"/>
    <property type="project" value="UniProtKB-KW"/>
</dbReference>
<keyword evidence="5" id="KW-0482">Metalloprotease</keyword>
<feature type="domain" description="MPN" evidence="6">
    <location>
        <begin position="30"/>
        <end position="155"/>
    </location>
</feature>
<dbReference type="EMBL" id="JAKQYM010000009">
    <property type="protein sequence ID" value="MCI2229936.1"/>
    <property type="molecule type" value="Genomic_DNA"/>
</dbReference>
<dbReference type="AlphaFoldDB" id="A0A9X1VUT5"/>
<keyword evidence="1" id="KW-0645">Protease</keyword>
<evidence type="ECO:0000256" key="4">
    <source>
        <dbReference type="ARBA" id="ARBA00022833"/>
    </source>
</evidence>
<dbReference type="GO" id="GO:0006508">
    <property type="term" value="P:proteolysis"/>
    <property type="evidence" value="ECO:0007669"/>
    <property type="project" value="UniProtKB-KW"/>
</dbReference>
<sequence length="155" mass="17107">MKKQLLSTEVLGCAEVEIHYKRPLFSEMKGIASAQDVDSLLRTYIDINVIDVKEFFYVVFLSRANKVLGISTIGCGSGSGVIVNLKEIFQLTLLSHASQIVVAHNHPSGKLAPSENDKQLTEKLKKGLSLFDVKLLDHLILTSETYLSFADEGIL</sequence>
<accession>A0A9X1VUT5</accession>
<dbReference type="PANTHER" id="PTHR30471:SF3">
    <property type="entry name" value="UPF0758 PROTEIN YEES-RELATED"/>
    <property type="match status" value="1"/>
</dbReference>
<evidence type="ECO:0000256" key="2">
    <source>
        <dbReference type="ARBA" id="ARBA00022723"/>
    </source>
</evidence>
<dbReference type="InterPro" id="IPR037518">
    <property type="entry name" value="MPN"/>
</dbReference>
<dbReference type="GO" id="GO:0046872">
    <property type="term" value="F:metal ion binding"/>
    <property type="evidence" value="ECO:0007669"/>
    <property type="project" value="UniProtKB-KW"/>
</dbReference>
<name>A0A9X1VUT5_9FLAO</name>
<evidence type="ECO:0000313" key="8">
    <source>
        <dbReference type="Proteomes" id="UP001139369"/>
    </source>
</evidence>
<dbReference type="CDD" id="cd08071">
    <property type="entry name" value="MPN_DUF2466"/>
    <property type="match status" value="1"/>
</dbReference>
<dbReference type="Pfam" id="PF04002">
    <property type="entry name" value="RadC"/>
    <property type="match status" value="1"/>
</dbReference>
<evidence type="ECO:0000256" key="3">
    <source>
        <dbReference type="ARBA" id="ARBA00022801"/>
    </source>
</evidence>
<organism evidence="7 8">
    <name type="scientific">Polaribacter marinus</name>
    <dbReference type="NCBI Taxonomy" id="2916838"/>
    <lineage>
        <taxon>Bacteria</taxon>
        <taxon>Pseudomonadati</taxon>
        <taxon>Bacteroidota</taxon>
        <taxon>Flavobacteriia</taxon>
        <taxon>Flavobacteriales</taxon>
        <taxon>Flavobacteriaceae</taxon>
    </lineage>
</organism>
<dbReference type="PROSITE" id="PS50249">
    <property type="entry name" value="MPN"/>
    <property type="match status" value="1"/>
</dbReference>
<dbReference type="InterPro" id="IPR025657">
    <property type="entry name" value="RadC_JAB"/>
</dbReference>
<dbReference type="PANTHER" id="PTHR30471">
    <property type="entry name" value="DNA REPAIR PROTEIN RADC"/>
    <property type="match status" value="1"/>
</dbReference>
<protein>
    <submittedName>
        <fullName evidence="7">JAB domain-containing protein</fullName>
    </submittedName>
</protein>
<dbReference type="InterPro" id="IPR020891">
    <property type="entry name" value="UPF0758_CS"/>
</dbReference>
<proteinExistence type="predicted"/>
<keyword evidence="4" id="KW-0862">Zinc</keyword>
<dbReference type="PROSITE" id="PS01302">
    <property type="entry name" value="UPF0758"/>
    <property type="match status" value="1"/>
</dbReference>
<gene>
    <name evidence="7" type="ORF">MC378_12230</name>
</gene>